<dbReference type="Proteomes" id="UP000076798">
    <property type="component" value="Unassembled WGS sequence"/>
</dbReference>
<organism evidence="1 2">
    <name type="scientific">Sistotremastrum suecicum HHB10207 ss-3</name>
    <dbReference type="NCBI Taxonomy" id="1314776"/>
    <lineage>
        <taxon>Eukaryota</taxon>
        <taxon>Fungi</taxon>
        <taxon>Dikarya</taxon>
        <taxon>Basidiomycota</taxon>
        <taxon>Agaricomycotina</taxon>
        <taxon>Agaricomycetes</taxon>
        <taxon>Sistotremastrales</taxon>
        <taxon>Sistotremastraceae</taxon>
        <taxon>Sistotremastrum</taxon>
    </lineage>
</organism>
<sequence length="173" mass="20015">MIDALNPRFLRQCFSVPLAKDELPNLPSGARSRLKLRSLVEELSKNICRYSVKFFRSALAWHRPNETFTSEGLAQFLTEASRKPTCAWVVITVFRFDMEARIAKSSSIHWPHEITYIELLDLQDERMVMSIRSERIKAGYMHTRLCGLFEATEENPKNKEAVQQSECECGNEE</sequence>
<dbReference type="AlphaFoldDB" id="A0A166HYL8"/>
<dbReference type="EMBL" id="KV428009">
    <property type="protein sequence ID" value="KZT43207.1"/>
    <property type="molecule type" value="Genomic_DNA"/>
</dbReference>
<protein>
    <submittedName>
        <fullName evidence="1">Uncharacterized protein</fullName>
    </submittedName>
</protein>
<name>A0A166HYL8_9AGAM</name>
<reference evidence="1 2" key="1">
    <citation type="journal article" date="2016" name="Mol. Biol. Evol.">
        <title>Comparative Genomics of Early-Diverging Mushroom-Forming Fungi Provides Insights into the Origins of Lignocellulose Decay Capabilities.</title>
        <authorList>
            <person name="Nagy L.G."/>
            <person name="Riley R."/>
            <person name="Tritt A."/>
            <person name="Adam C."/>
            <person name="Daum C."/>
            <person name="Floudas D."/>
            <person name="Sun H."/>
            <person name="Yadav J.S."/>
            <person name="Pangilinan J."/>
            <person name="Larsson K.H."/>
            <person name="Matsuura K."/>
            <person name="Barry K."/>
            <person name="Labutti K."/>
            <person name="Kuo R."/>
            <person name="Ohm R.A."/>
            <person name="Bhattacharya S.S."/>
            <person name="Shirouzu T."/>
            <person name="Yoshinaga Y."/>
            <person name="Martin F.M."/>
            <person name="Grigoriev I.V."/>
            <person name="Hibbett D.S."/>
        </authorList>
    </citation>
    <scope>NUCLEOTIDE SEQUENCE [LARGE SCALE GENOMIC DNA]</scope>
    <source>
        <strain evidence="1 2">HHB10207 ss-3</strain>
    </source>
</reference>
<gene>
    <name evidence="1" type="ORF">SISSUDRAFT_1030053</name>
</gene>
<evidence type="ECO:0000313" key="1">
    <source>
        <dbReference type="EMBL" id="KZT43207.1"/>
    </source>
</evidence>
<keyword evidence="2" id="KW-1185">Reference proteome</keyword>
<accession>A0A166HYL8</accession>
<evidence type="ECO:0000313" key="2">
    <source>
        <dbReference type="Proteomes" id="UP000076798"/>
    </source>
</evidence>
<proteinExistence type="predicted"/>